<dbReference type="PRINTS" id="PR00326">
    <property type="entry name" value="GTP1OBG"/>
</dbReference>
<dbReference type="RefSeq" id="WP_146601199.1">
    <property type="nucleotide sequence ID" value="NZ_SJPY01000006.1"/>
</dbReference>
<feature type="transmembrane region" description="Helical" evidence="15">
    <location>
        <begin position="381"/>
        <end position="405"/>
    </location>
</feature>
<organism evidence="17 18">
    <name type="scientific">Novipirellula aureliae</name>
    <dbReference type="NCBI Taxonomy" id="2527966"/>
    <lineage>
        <taxon>Bacteria</taxon>
        <taxon>Pseudomonadati</taxon>
        <taxon>Planctomycetota</taxon>
        <taxon>Planctomycetia</taxon>
        <taxon>Pirellulales</taxon>
        <taxon>Pirellulaceae</taxon>
        <taxon>Novipirellula</taxon>
    </lineage>
</organism>
<name>A0A5C6DRR0_9BACT</name>
<keyword evidence="14" id="KW-0479">Metal-binding</keyword>
<keyword evidence="11 15" id="KW-0472">Membrane</keyword>
<evidence type="ECO:0000256" key="2">
    <source>
        <dbReference type="ARBA" id="ARBA00022448"/>
    </source>
</evidence>
<feature type="transmembrane region" description="Helical" evidence="15">
    <location>
        <begin position="707"/>
        <end position="732"/>
    </location>
</feature>
<dbReference type="InterPro" id="IPR050860">
    <property type="entry name" value="FeoB_GTPase"/>
</dbReference>
<dbReference type="EMBL" id="SJPY01000006">
    <property type="protein sequence ID" value="TWU38905.1"/>
    <property type="molecule type" value="Genomic_DNA"/>
</dbReference>
<dbReference type="AlphaFoldDB" id="A0A5C6DRR0"/>
<keyword evidence="8 15" id="KW-0408">Iron</keyword>
<dbReference type="InterPro" id="IPR003373">
    <property type="entry name" value="Fe2_transport_prot-B"/>
</dbReference>
<evidence type="ECO:0000256" key="11">
    <source>
        <dbReference type="ARBA" id="ARBA00023136"/>
    </source>
</evidence>
<evidence type="ECO:0000256" key="14">
    <source>
        <dbReference type="PIRSR" id="PIRSR603373-2"/>
    </source>
</evidence>
<dbReference type="OrthoDB" id="9809127at2"/>
<feature type="transmembrane region" description="Helical" evidence="15">
    <location>
        <begin position="432"/>
        <end position="453"/>
    </location>
</feature>
<feature type="domain" description="FeoB-type G" evidence="16">
    <location>
        <begin position="17"/>
        <end position="184"/>
    </location>
</feature>
<dbReference type="InterPro" id="IPR006073">
    <property type="entry name" value="GTP-bd"/>
</dbReference>
<evidence type="ECO:0000259" key="16">
    <source>
        <dbReference type="PROSITE" id="PS51711"/>
    </source>
</evidence>
<evidence type="ECO:0000256" key="4">
    <source>
        <dbReference type="ARBA" id="ARBA00022496"/>
    </source>
</evidence>
<comment type="subcellular location">
    <subcellularLocation>
        <location evidence="15">Cell inner membrane</location>
        <topology evidence="15">Multi-pass membrane protein</topology>
    </subcellularLocation>
    <subcellularLocation>
        <location evidence="1">Cell membrane</location>
        <topology evidence="1">Multi-pass membrane protein</topology>
    </subcellularLocation>
</comment>
<feature type="binding site" evidence="13">
    <location>
        <begin position="24"/>
        <end position="31"/>
    </location>
    <ligand>
        <name>GTP</name>
        <dbReference type="ChEBI" id="CHEBI:37565"/>
        <label>1</label>
    </ligand>
</feature>
<dbReference type="CDD" id="cd01879">
    <property type="entry name" value="FeoB"/>
    <property type="match status" value="1"/>
</dbReference>
<evidence type="ECO:0000256" key="7">
    <source>
        <dbReference type="ARBA" id="ARBA00022989"/>
    </source>
</evidence>
<keyword evidence="14" id="KW-0460">Magnesium</keyword>
<evidence type="ECO:0000256" key="8">
    <source>
        <dbReference type="ARBA" id="ARBA00023004"/>
    </source>
</evidence>
<dbReference type="Pfam" id="PF02421">
    <property type="entry name" value="FeoB_N"/>
    <property type="match status" value="1"/>
</dbReference>
<dbReference type="PROSITE" id="PS51711">
    <property type="entry name" value="G_FEOB"/>
    <property type="match status" value="1"/>
</dbReference>
<dbReference type="Pfam" id="PF07670">
    <property type="entry name" value="Gate"/>
    <property type="match status" value="2"/>
</dbReference>
<feature type="transmembrane region" description="Helical" evidence="15">
    <location>
        <begin position="500"/>
        <end position="520"/>
    </location>
</feature>
<comment type="similarity">
    <text evidence="15">Belongs to the TRAFAC class TrmE-Era-EngA-EngB-Septin-like GTPase superfamily. FeoB GTPase (TC 9.A.8) family.</text>
</comment>
<keyword evidence="7 15" id="KW-1133">Transmembrane helix</keyword>
<feature type="binding site" evidence="14">
    <location>
        <position position="36"/>
    </location>
    <ligand>
        <name>Mg(2+)</name>
        <dbReference type="ChEBI" id="CHEBI:18420"/>
        <label>2</label>
    </ligand>
</feature>
<keyword evidence="6 13" id="KW-0547">Nucleotide-binding</keyword>
<dbReference type="PANTHER" id="PTHR43185">
    <property type="entry name" value="FERROUS IRON TRANSPORT PROTEIN B"/>
    <property type="match status" value="1"/>
</dbReference>
<evidence type="ECO:0000256" key="12">
    <source>
        <dbReference type="NCBIfam" id="TIGR00437"/>
    </source>
</evidence>
<comment type="function">
    <text evidence="15">Probable transporter of a GTP-driven Fe(2+) uptake system.</text>
</comment>
<evidence type="ECO:0000256" key="15">
    <source>
        <dbReference type="RuleBase" id="RU362098"/>
    </source>
</evidence>
<dbReference type="SUPFAM" id="SSF52540">
    <property type="entry name" value="P-loop containing nucleoside triphosphate hydrolases"/>
    <property type="match status" value="1"/>
</dbReference>
<keyword evidence="3" id="KW-1003">Cell membrane</keyword>
<dbReference type="GO" id="GO:0005525">
    <property type="term" value="F:GTP binding"/>
    <property type="evidence" value="ECO:0007669"/>
    <property type="project" value="UniProtKB-KW"/>
</dbReference>
<dbReference type="GO" id="GO:0046872">
    <property type="term" value="F:metal ion binding"/>
    <property type="evidence" value="ECO:0007669"/>
    <property type="project" value="UniProtKB-KW"/>
</dbReference>
<feature type="transmembrane region" description="Helical" evidence="15">
    <location>
        <begin position="739"/>
        <end position="761"/>
    </location>
</feature>
<dbReference type="GO" id="GO:0015093">
    <property type="term" value="F:ferrous iron transmembrane transporter activity"/>
    <property type="evidence" value="ECO:0007669"/>
    <property type="project" value="UniProtKB-UniRule"/>
</dbReference>
<dbReference type="InterPro" id="IPR027417">
    <property type="entry name" value="P-loop_NTPase"/>
</dbReference>
<dbReference type="Gene3D" id="3.40.50.300">
    <property type="entry name" value="P-loop containing nucleotide triphosphate hydrolases"/>
    <property type="match status" value="1"/>
</dbReference>
<feature type="binding site" evidence="13">
    <location>
        <begin position="70"/>
        <end position="73"/>
    </location>
    <ligand>
        <name>GTP</name>
        <dbReference type="ChEBI" id="CHEBI:37565"/>
        <label>1</label>
    </ligand>
</feature>
<feature type="binding site" evidence="14">
    <location>
        <position position="35"/>
    </location>
    <ligand>
        <name>Mg(2+)</name>
        <dbReference type="ChEBI" id="CHEBI:18420"/>
        <label>2</label>
    </ligand>
</feature>
<keyword evidence="10 13" id="KW-0342">GTP-binding</keyword>
<evidence type="ECO:0000256" key="9">
    <source>
        <dbReference type="ARBA" id="ARBA00023065"/>
    </source>
</evidence>
<dbReference type="Proteomes" id="UP000315471">
    <property type="component" value="Unassembled WGS sequence"/>
</dbReference>
<feature type="binding site" evidence="13">
    <location>
        <begin position="49"/>
        <end position="53"/>
    </location>
    <ligand>
        <name>GTP</name>
        <dbReference type="ChEBI" id="CHEBI:37565"/>
        <label>1</label>
    </ligand>
</feature>
<accession>A0A5C6DRR0</accession>
<evidence type="ECO:0000256" key="6">
    <source>
        <dbReference type="ARBA" id="ARBA00022741"/>
    </source>
</evidence>
<dbReference type="GO" id="GO:0005886">
    <property type="term" value="C:plasma membrane"/>
    <property type="evidence" value="ECO:0007669"/>
    <property type="project" value="UniProtKB-SubCell"/>
</dbReference>
<feature type="binding site" evidence="14">
    <location>
        <position position="39"/>
    </location>
    <ligand>
        <name>Mg(2+)</name>
        <dbReference type="ChEBI" id="CHEBI:18420"/>
        <label>2</label>
    </ligand>
</feature>
<reference evidence="17 18" key="1">
    <citation type="submission" date="2019-02" db="EMBL/GenBank/DDBJ databases">
        <title>Deep-cultivation of Planctomycetes and their phenomic and genomic characterization uncovers novel biology.</title>
        <authorList>
            <person name="Wiegand S."/>
            <person name="Jogler M."/>
            <person name="Boedeker C."/>
            <person name="Pinto D."/>
            <person name="Vollmers J."/>
            <person name="Rivas-Marin E."/>
            <person name="Kohn T."/>
            <person name="Peeters S.H."/>
            <person name="Heuer A."/>
            <person name="Rast P."/>
            <person name="Oberbeckmann S."/>
            <person name="Bunk B."/>
            <person name="Jeske O."/>
            <person name="Meyerdierks A."/>
            <person name="Storesund J.E."/>
            <person name="Kallscheuer N."/>
            <person name="Luecker S."/>
            <person name="Lage O.M."/>
            <person name="Pohl T."/>
            <person name="Merkel B.J."/>
            <person name="Hornburger P."/>
            <person name="Mueller R.-W."/>
            <person name="Bruemmer F."/>
            <person name="Labrenz M."/>
            <person name="Spormann A.M."/>
            <person name="Op Den Camp H."/>
            <person name="Overmann J."/>
            <person name="Amann R."/>
            <person name="Jetten M.S.M."/>
            <person name="Mascher T."/>
            <person name="Medema M.H."/>
            <person name="Devos D.P."/>
            <person name="Kaster A.-K."/>
            <person name="Ovreas L."/>
            <person name="Rohde M."/>
            <person name="Galperin M.Y."/>
            <person name="Jogler C."/>
        </authorList>
    </citation>
    <scope>NUCLEOTIDE SEQUENCE [LARGE SCALE GENOMIC DNA]</scope>
    <source>
        <strain evidence="17 18">Q31b</strain>
    </source>
</reference>
<keyword evidence="4 15" id="KW-0410">Iron transport</keyword>
<protein>
    <recommendedName>
        <fullName evidence="12 15">Ferrous iron transport protein B</fullName>
    </recommendedName>
</protein>
<dbReference type="NCBIfam" id="TIGR00437">
    <property type="entry name" value="feoB"/>
    <property type="match status" value="1"/>
</dbReference>
<evidence type="ECO:0000256" key="10">
    <source>
        <dbReference type="ARBA" id="ARBA00023134"/>
    </source>
</evidence>
<dbReference type="PANTHER" id="PTHR43185:SF1">
    <property type="entry name" value="FE(2+) TRANSPORTER FEOB"/>
    <property type="match status" value="1"/>
</dbReference>
<comment type="caution">
    <text evidence="17">The sequence shown here is derived from an EMBL/GenBank/DDBJ whole genome shotgun (WGS) entry which is preliminary data.</text>
</comment>
<evidence type="ECO:0000256" key="13">
    <source>
        <dbReference type="PIRSR" id="PIRSR603373-1"/>
    </source>
</evidence>
<evidence type="ECO:0000313" key="17">
    <source>
        <dbReference type="EMBL" id="TWU38905.1"/>
    </source>
</evidence>
<dbReference type="InterPro" id="IPR011642">
    <property type="entry name" value="Gate_dom"/>
</dbReference>
<proteinExistence type="inferred from homology"/>
<dbReference type="Pfam" id="PF07664">
    <property type="entry name" value="FeoB_C"/>
    <property type="match status" value="1"/>
</dbReference>
<evidence type="ECO:0000256" key="5">
    <source>
        <dbReference type="ARBA" id="ARBA00022692"/>
    </source>
</evidence>
<feature type="transmembrane region" description="Helical" evidence="15">
    <location>
        <begin position="558"/>
        <end position="579"/>
    </location>
</feature>
<keyword evidence="18" id="KW-1185">Reference proteome</keyword>
<keyword evidence="5 15" id="KW-0812">Transmembrane</keyword>
<sequence length="768" mass="83687">MANSAELTRSDATAKRTLRVALVGNPNTGKSTLFNALAGMNVRTGNYPGVTIEKKIGRCNVGSYDVDLVDLPGTYSMAPRSPDELVAIEVLTGDAKHEPDVDVIVCVVNATLLQRNLFLFSQIVELGKPTILALNMSDAAEARGIAIDADQLSKNLGVRVVATSASKRNGISELKEAIQCELDHRDDNQSVVAGRKRPLPAEFYVVCDELRKELMERACTTGQNPIGNSKNDQNLVPDQYLIERMLLDRGGEAERRSVRRLGAAVLPAISAAREKLATLLGDSTELECSARYAWAANHLDGVVTQTRAKPHSATDWLDAILTHRLVGMVCFFAIMFIIFQCIYSFSSLPMDLIDASTGAVSDLVTSSVGPGMLRSLLVDGVIAGVGGVLIFLPQIVLLFFFLAILEDCGYMSRAAFLVDRVMVTFGLSGKSFLPLMSSFACAVPGIMATRVIENRRDRFATIMVAPLMSCSARLPVYLLLIGAFVPATSMAGGWVSTQPLVLMAMYFVGVVVAIPIAWLLKKTLLRGEVAPFVLELPDYKVPSVRVVFSRVWEAGREFVVRAGTLIFAASILIWFAGYWPGDHSRQFEVQREIESIAALDGSNSEGSDAERQATTLEELEEEHRRLSSSLLENSALGMIGRGIEPVVEPLGWDWRIGVGAVASFPAREVIIATLGTIYSLGGEVDEQDDGLIAAMRASKWPDGRPVFTVPVALSIMVFFALCAQCVSTLFVIKRETNSWFWPVLSFSYMTVLAYVGAFVTYQVGTRFF</sequence>
<keyword evidence="9" id="KW-0406">Ion transport</keyword>
<feature type="transmembrane region" description="Helical" evidence="15">
    <location>
        <begin position="325"/>
        <end position="345"/>
    </location>
</feature>
<dbReference type="InterPro" id="IPR030389">
    <property type="entry name" value="G_FEOB_dom"/>
</dbReference>
<evidence type="ECO:0000256" key="3">
    <source>
        <dbReference type="ARBA" id="ARBA00022475"/>
    </source>
</evidence>
<evidence type="ECO:0000256" key="1">
    <source>
        <dbReference type="ARBA" id="ARBA00004651"/>
    </source>
</evidence>
<feature type="binding site" evidence="13">
    <location>
        <begin position="135"/>
        <end position="138"/>
    </location>
    <ligand>
        <name>GTP</name>
        <dbReference type="ChEBI" id="CHEBI:37565"/>
        <label>1</label>
    </ligand>
</feature>
<keyword evidence="2 15" id="KW-0813">Transport</keyword>
<feature type="transmembrane region" description="Helical" evidence="15">
    <location>
        <begin position="474"/>
        <end position="494"/>
    </location>
</feature>
<gene>
    <name evidence="17" type="primary">feoB</name>
    <name evidence="17" type="ORF">Q31b_39830</name>
</gene>
<dbReference type="InterPro" id="IPR011640">
    <property type="entry name" value="Fe2_transport_prot_B_C"/>
</dbReference>
<evidence type="ECO:0000313" key="18">
    <source>
        <dbReference type="Proteomes" id="UP000315471"/>
    </source>
</evidence>